<gene>
    <name evidence="1" type="ORF">D5086_0000248480</name>
</gene>
<sequence>MLEGYNGNNTLLCDNVIEEQPVQENYEENTELEIMLHALTRWTVPKTMQIVAIIGSHNVIVLINNGSTHNFISKRLANGLLVVPTKAFTMQIANSENLKCLMRLKEVRVDLQDTHSFLFCSSYRVGSSLGNLMARNAGFCGLQLEAINHGISLKEPDQVIAKD</sequence>
<dbReference type="InterPro" id="IPR021109">
    <property type="entry name" value="Peptidase_aspartic_dom_sf"/>
</dbReference>
<dbReference type="EMBL" id="RCHU01000948">
    <property type="protein sequence ID" value="TKR85367.1"/>
    <property type="molecule type" value="Genomic_DNA"/>
</dbReference>
<dbReference type="Gene3D" id="2.40.70.10">
    <property type="entry name" value="Acid Proteases"/>
    <property type="match status" value="1"/>
</dbReference>
<dbReference type="CDD" id="cd00303">
    <property type="entry name" value="retropepsin_like"/>
    <property type="match status" value="1"/>
</dbReference>
<accession>A0A4U5NP00</accession>
<proteinExistence type="predicted"/>
<evidence type="ECO:0000313" key="1">
    <source>
        <dbReference type="EMBL" id="TKR85367.1"/>
    </source>
</evidence>
<reference evidence="1" key="1">
    <citation type="submission" date="2018-10" db="EMBL/GenBank/DDBJ databases">
        <title>Population genomic analysis revealed the cold adaptation of white poplar.</title>
        <authorList>
            <person name="Liu Y.-J."/>
        </authorList>
    </citation>
    <scope>NUCLEOTIDE SEQUENCE [LARGE SCALE GENOMIC DNA]</scope>
    <source>
        <strain evidence="1">PAL-ZL1</strain>
    </source>
</reference>
<dbReference type="AlphaFoldDB" id="A0A4U5NP00"/>
<organism evidence="1">
    <name type="scientific">Populus alba</name>
    <name type="common">White poplar</name>
    <dbReference type="NCBI Taxonomy" id="43335"/>
    <lineage>
        <taxon>Eukaryota</taxon>
        <taxon>Viridiplantae</taxon>
        <taxon>Streptophyta</taxon>
        <taxon>Embryophyta</taxon>
        <taxon>Tracheophyta</taxon>
        <taxon>Spermatophyta</taxon>
        <taxon>Magnoliopsida</taxon>
        <taxon>eudicotyledons</taxon>
        <taxon>Gunneridae</taxon>
        <taxon>Pentapetalae</taxon>
        <taxon>rosids</taxon>
        <taxon>fabids</taxon>
        <taxon>Malpighiales</taxon>
        <taxon>Salicaceae</taxon>
        <taxon>Saliceae</taxon>
        <taxon>Populus</taxon>
    </lineage>
</organism>
<comment type="caution">
    <text evidence="1">The sequence shown here is derived from an EMBL/GenBank/DDBJ whole genome shotgun (WGS) entry which is preliminary data.</text>
</comment>
<protein>
    <submittedName>
        <fullName evidence="1">Uncharacterized protein</fullName>
    </submittedName>
</protein>
<name>A0A4U5NP00_POPAL</name>